<evidence type="ECO:0000256" key="2">
    <source>
        <dbReference type="ARBA" id="ARBA00023002"/>
    </source>
</evidence>
<keyword evidence="3" id="KW-0520">NAD</keyword>
<dbReference type="PROSITE" id="PS00671">
    <property type="entry name" value="D_2_HYDROXYACID_DH_3"/>
    <property type="match status" value="1"/>
</dbReference>
<dbReference type="InterPro" id="IPR006140">
    <property type="entry name" value="D-isomer_DH_NAD-bd"/>
</dbReference>
<gene>
    <name evidence="5" type="ORF">Q3982_09700</name>
</gene>
<dbReference type="InterPro" id="IPR036291">
    <property type="entry name" value="NAD(P)-bd_dom_sf"/>
</dbReference>
<dbReference type="PANTHER" id="PTHR43026:SF1">
    <property type="entry name" value="2-HYDROXYACID DEHYDROGENASE HOMOLOG 1-RELATED"/>
    <property type="match status" value="1"/>
</dbReference>
<reference evidence="5" key="1">
    <citation type="submission" date="2023-07" db="EMBL/GenBank/DDBJ databases">
        <title>Between Cages and Wild: Unraveling the Impact of Captivity on Animal Microbiomes and Antimicrobial Resistance.</title>
        <authorList>
            <person name="Schmartz G.P."/>
            <person name="Rehner J."/>
            <person name="Schuff M.J."/>
            <person name="Becker S.L."/>
            <person name="Kravczyk M."/>
            <person name="Gurevich A."/>
            <person name="Francke R."/>
            <person name="Mueller R."/>
            <person name="Keller V."/>
            <person name="Keller A."/>
        </authorList>
    </citation>
    <scope>NUCLEOTIDE SEQUENCE</scope>
    <source>
        <strain evidence="5">S12M_St_49</strain>
    </source>
</reference>
<dbReference type="EMBL" id="JAUMVS010000380">
    <property type="protein sequence ID" value="MDO4842937.1"/>
    <property type="molecule type" value="Genomic_DNA"/>
</dbReference>
<evidence type="ECO:0000313" key="5">
    <source>
        <dbReference type="EMBL" id="MDO4842937.1"/>
    </source>
</evidence>
<dbReference type="SUPFAM" id="SSF51735">
    <property type="entry name" value="NAD(P)-binding Rossmann-fold domains"/>
    <property type="match status" value="1"/>
</dbReference>
<dbReference type="GO" id="GO:0051287">
    <property type="term" value="F:NAD binding"/>
    <property type="evidence" value="ECO:0007669"/>
    <property type="project" value="InterPro"/>
</dbReference>
<dbReference type="InterPro" id="IPR029753">
    <property type="entry name" value="D-isomer_DH_CS"/>
</dbReference>
<feature type="non-terminal residue" evidence="5">
    <location>
        <position position="1"/>
    </location>
</feature>
<evidence type="ECO:0000256" key="3">
    <source>
        <dbReference type="ARBA" id="ARBA00023027"/>
    </source>
</evidence>
<dbReference type="AlphaFoldDB" id="A0AA43UBH8"/>
<evidence type="ECO:0000259" key="4">
    <source>
        <dbReference type="Pfam" id="PF02826"/>
    </source>
</evidence>
<dbReference type="Proteomes" id="UP001168575">
    <property type="component" value="Unassembled WGS sequence"/>
</dbReference>
<evidence type="ECO:0000313" key="6">
    <source>
        <dbReference type="Proteomes" id="UP001168575"/>
    </source>
</evidence>
<dbReference type="InterPro" id="IPR058205">
    <property type="entry name" value="D-LDH-like"/>
</dbReference>
<dbReference type="GO" id="GO:0016616">
    <property type="term" value="F:oxidoreductase activity, acting on the CH-OH group of donors, NAD or NADP as acceptor"/>
    <property type="evidence" value="ECO:0007669"/>
    <property type="project" value="UniProtKB-ARBA"/>
</dbReference>
<keyword evidence="6" id="KW-1185">Reference proteome</keyword>
<dbReference type="PROSITE" id="PS00670">
    <property type="entry name" value="D_2_HYDROXYACID_DH_2"/>
    <property type="match status" value="1"/>
</dbReference>
<organism evidence="5 6">
    <name type="scientific">Phoenicibacter congonensis</name>
    <dbReference type="NCBI Taxonomy" id="1944646"/>
    <lineage>
        <taxon>Bacteria</taxon>
        <taxon>Bacillati</taxon>
        <taxon>Actinomycetota</taxon>
        <taxon>Coriobacteriia</taxon>
        <taxon>Eggerthellales</taxon>
        <taxon>Eggerthellaceae</taxon>
        <taxon>Phoenicibacter</taxon>
    </lineage>
</organism>
<name>A0AA43UBH8_9ACTN</name>
<accession>A0AA43UBH8</accession>
<keyword evidence="2" id="KW-0560">Oxidoreductase</keyword>
<feature type="domain" description="D-isomer specific 2-hydroxyacid dehydrogenase NAD-binding" evidence="4">
    <location>
        <begin position="3"/>
        <end position="116"/>
    </location>
</feature>
<sequence>HSENIEYVGLDELYKKSDIISLHCPLTSDTYHMINADTINTMQRKPIIINTSRGGLINSVDLLHALKDKQLKGACLDVYEEESNVFFKDYSSEIMDDETLQGLINLPNVLITSHQAYLTAEALDNIANTTVENYKTFFEQGYGDNELCYHCDKVEECMKNRKKCF</sequence>
<comment type="caution">
    <text evidence="5">The sequence shown here is derived from an EMBL/GenBank/DDBJ whole genome shotgun (WGS) entry which is preliminary data.</text>
</comment>
<dbReference type="Gene3D" id="3.40.50.720">
    <property type="entry name" value="NAD(P)-binding Rossmann-like Domain"/>
    <property type="match status" value="2"/>
</dbReference>
<comment type="similarity">
    <text evidence="1">Belongs to the D-isomer specific 2-hydroxyacid dehydrogenase family.</text>
</comment>
<proteinExistence type="inferred from homology"/>
<dbReference type="PANTHER" id="PTHR43026">
    <property type="entry name" value="2-HYDROXYACID DEHYDROGENASE HOMOLOG 1-RELATED"/>
    <property type="match status" value="1"/>
</dbReference>
<evidence type="ECO:0000256" key="1">
    <source>
        <dbReference type="ARBA" id="ARBA00005854"/>
    </source>
</evidence>
<protein>
    <submittedName>
        <fullName evidence="5">NAD(P)-dependent oxidoreductase</fullName>
    </submittedName>
</protein>
<dbReference type="Pfam" id="PF02826">
    <property type="entry name" value="2-Hacid_dh_C"/>
    <property type="match status" value="1"/>
</dbReference>